<dbReference type="Proteomes" id="UP001201161">
    <property type="component" value="Unassembled WGS sequence"/>
</dbReference>
<organism evidence="1 2">
    <name type="scientific">Nocardioides potassii</name>
    <dbReference type="NCBI Taxonomy" id="2911371"/>
    <lineage>
        <taxon>Bacteria</taxon>
        <taxon>Bacillati</taxon>
        <taxon>Actinomycetota</taxon>
        <taxon>Actinomycetes</taxon>
        <taxon>Propionibacteriales</taxon>
        <taxon>Nocardioidaceae</taxon>
        <taxon>Nocardioides</taxon>
    </lineage>
</organism>
<comment type="caution">
    <text evidence="1">The sequence shown here is derived from an EMBL/GenBank/DDBJ whole genome shotgun (WGS) entry which is preliminary data.</text>
</comment>
<name>A0ABS9H925_9ACTN</name>
<evidence type="ECO:0000313" key="2">
    <source>
        <dbReference type="Proteomes" id="UP001201161"/>
    </source>
</evidence>
<sequence length="99" mass="11298">MSDRIYVGSTPTNCYIGEDHGQVTAVVRDPGLAQERDRTPRAAFVHLDDGDMLHVVLGGQFGERRDWREVVSSRRISRDEFDRLNGLDALRRDLGWRDA</sequence>
<dbReference type="RefSeq" id="WP_236399844.1">
    <property type="nucleotide sequence ID" value="NZ_JAKJHZ010000005.1"/>
</dbReference>
<accession>A0ABS9H925</accession>
<keyword evidence="2" id="KW-1185">Reference proteome</keyword>
<dbReference type="EMBL" id="JAKJHZ010000005">
    <property type="protein sequence ID" value="MCF6376934.1"/>
    <property type="molecule type" value="Genomic_DNA"/>
</dbReference>
<proteinExistence type="predicted"/>
<reference evidence="1 2" key="1">
    <citation type="submission" date="2022-01" db="EMBL/GenBank/DDBJ databases">
        <title>Nocardioides sp. nov., an actinomycete isolated from mining soil.</title>
        <authorList>
            <person name="Liu L."/>
        </authorList>
    </citation>
    <scope>NUCLEOTIDE SEQUENCE [LARGE SCALE GENOMIC DNA]</scope>
    <source>
        <strain evidence="1 2">KLBMP 9356</strain>
    </source>
</reference>
<gene>
    <name evidence="1" type="ORF">L2K70_04900</name>
</gene>
<evidence type="ECO:0000313" key="1">
    <source>
        <dbReference type="EMBL" id="MCF6376934.1"/>
    </source>
</evidence>
<protein>
    <submittedName>
        <fullName evidence="1">Uncharacterized protein</fullName>
    </submittedName>
</protein>